<sequence length="64" mass="6823">MAGAATSVSAGWQYRLTTGNFLTPDWSLNEDHVDCNSGYGVQHPCGDTGHFGFSFFYGGNGRGC</sequence>
<reference evidence="1 2" key="1">
    <citation type="submission" date="2017-11" db="EMBL/GenBank/DDBJ databases">
        <title>De-novo sequencing of pomegranate (Punica granatum L.) genome.</title>
        <authorList>
            <person name="Akparov Z."/>
            <person name="Amiraslanov A."/>
            <person name="Hajiyeva S."/>
            <person name="Abbasov M."/>
            <person name="Kaur K."/>
            <person name="Hamwieh A."/>
            <person name="Solovyev V."/>
            <person name="Salamov A."/>
            <person name="Braich B."/>
            <person name="Kosarev P."/>
            <person name="Mahmoud A."/>
            <person name="Hajiyev E."/>
            <person name="Babayeva S."/>
            <person name="Izzatullayeva V."/>
            <person name="Mammadov A."/>
            <person name="Mammadov A."/>
            <person name="Sharifova S."/>
            <person name="Ojaghi J."/>
            <person name="Eynullazada K."/>
            <person name="Bayramov B."/>
            <person name="Abdulazimova A."/>
            <person name="Shahmuradov I."/>
        </authorList>
    </citation>
    <scope>NUCLEOTIDE SEQUENCE [LARGE SCALE GENOMIC DNA]</scope>
    <source>
        <strain evidence="2">cv. AG2017</strain>
        <tissue evidence="1">Leaf</tissue>
    </source>
</reference>
<dbReference type="Proteomes" id="UP000233551">
    <property type="component" value="Unassembled WGS sequence"/>
</dbReference>
<organism evidence="1 2">
    <name type="scientific">Punica granatum</name>
    <name type="common">Pomegranate</name>
    <dbReference type="NCBI Taxonomy" id="22663"/>
    <lineage>
        <taxon>Eukaryota</taxon>
        <taxon>Viridiplantae</taxon>
        <taxon>Streptophyta</taxon>
        <taxon>Embryophyta</taxon>
        <taxon>Tracheophyta</taxon>
        <taxon>Spermatophyta</taxon>
        <taxon>Magnoliopsida</taxon>
        <taxon>eudicotyledons</taxon>
        <taxon>Gunneridae</taxon>
        <taxon>Pentapetalae</taxon>
        <taxon>rosids</taxon>
        <taxon>malvids</taxon>
        <taxon>Myrtales</taxon>
        <taxon>Lythraceae</taxon>
        <taxon>Punica</taxon>
    </lineage>
</organism>
<dbReference type="EMBL" id="PGOL01005241">
    <property type="protein sequence ID" value="PKI35678.1"/>
    <property type="molecule type" value="Genomic_DNA"/>
</dbReference>
<evidence type="ECO:0000313" key="2">
    <source>
        <dbReference type="Proteomes" id="UP000233551"/>
    </source>
</evidence>
<protein>
    <submittedName>
        <fullName evidence="1">Uncharacterized protein</fullName>
    </submittedName>
</protein>
<comment type="caution">
    <text evidence="1">The sequence shown here is derived from an EMBL/GenBank/DDBJ whole genome shotgun (WGS) entry which is preliminary data.</text>
</comment>
<keyword evidence="2" id="KW-1185">Reference proteome</keyword>
<evidence type="ECO:0000313" key="1">
    <source>
        <dbReference type="EMBL" id="PKI35678.1"/>
    </source>
</evidence>
<gene>
    <name evidence="1" type="ORF">CRG98_043949</name>
</gene>
<name>A0A2I0HVG2_PUNGR</name>
<dbReference type="AlphaFoldDB" id="A0A2I0HVG2"/>
<accession>A0A2I0HVG2</accession>
<proteinExistence type="predicted"/>